<comment type="caution">
    <text evidence="1">The sequence shown here is derived from an EMBL/GenBank/DDBJ whole genome shotgun (WGS) entry which is preliminary data.</text>
</comment>
<proteinExistence type="predicted"/>
<reference evidence="1 2" key="1">
    <citation type="submission" date="2019-02" db="EMBL/GenBank/DDBJ databases">
        <title>Deep-cultivation of Planctomycetes and their phenomic and genomic characterization uncovers novel biology.</title>
        <authorList>
            <person name="Wiegand S."/>
            <person name="Jogler M."/>
            <person name="Boedeker C."/>
            <person name="Pinto D."/>
            <person name="Vollmers J."/>
            <person name="Rivas-Marin E."/>
            <person name="Kohn T."/>
            <person name="Peeters S.H."/>
            <person name="Heuer A."/>
            <person name="Rast P."/>
            <person name="Oberbeckmann S."/>
            <person name="Bunk B."/>
            <person name="Jeske O."/>
            <person name="Meyerdierks A."/>
            <person name="Storesund J.E."/>
            <person name="Kallscheuer N."/>
            <person name="Luecker S."/>
            <person name="Lage O.M."/>
            <person name="Pohl T."/>
            <person name="Merkel B.J."/>
            <person name="Hornburger P."/>
            <person name="Mueller R.-W."/>
            <person name="Bruemmer F."/>
            <person name="Labrenz M."/>
            <person name="Spormann A.M."/>
            <person name="Op Den Camp H."/>
            <person name="Overmann J."/>
            <person name="Amann R."/>
            <person name="Jetten M.S.M."/>
            <person name="Mascher T."/>
            <person name="Medema M.H."/>
            <person name="Devos D.P."/>
            <person name="Kaster A.-K."/>
            <person name="Ovreas L."/>
            <person name="Rohde M."/>
            <person name="Galperin M.Y."/>
            <person name="Jogler C."/>
        </authorList>
    </citation>
    <scope>NUCLEOTIDE SEQUENCE [LARGE SCALE GENOMIC DNA]</scope>
    <source>
        <strain evidence="1 2">Poly41</strain>
    </source>
</reference>
<keyword evidence="2" id="KW-1185">Reference proteome</keyword>
<dbReference type="InterPro" id="IPR036388">
    <property type="entry name" value="WH-like_DNA-bd_sf"/>
</dbReference>
<dbReference type="AlphaFoldDB" id="A0A5C6D9C6"/>
<dbReference type="Proteomes" id="UP000319143">
    <property type="component" value="Unassembled WGS sequence"/>
</dbReference>
<dbReference type="OrthoDB" id="288927at2"/>
<gene>
    <name evidence="1" type="ORF">Poly41_47390</name>
</gene>
<evidence type="ECO:0000313" key="1">
    <source>
        <dbReference type="EMBL" id="TWU33743.1"/>
    </source>
</evidence>
<name>A0A5C6D9C6_9BACT</name>
<dbReference type="InterPro" id="IPR036390">
    <property type="entry name" value="WH_DNA-bd_sf"/>
</dbReference>
<dbReference type="EMBL" id="SJPV01000009">
    <property type="protein sequence ID" value="TWU33743.1"/>
    <property type="molecule type" value="Genomic_DNA"/>
</dbReference>
<accession>A0A5C6D9C6</accession>
<protein>
    <submittedName>
        <fullName evidence="1">MarR family protein</fullName>
    </submittedName>
</protein>
<evidence type="ECO:0000313" key="2">
    <source>
        <dbReference type="Proteomes" id="UP000319143"/>
    </source>
</evidence>
<dbReference type="Gene3D" id="1.10.10.10">
    <property type="entry name" value="Winged helix-like DNA-binding domain superfamily/Winged helix DNA-binding domain"/>
    <property type="match status" value="1"/>
</dbReference>
<dbReference type="SUPFAM" id="SSF46785">
    <property type="entry name" value="Winged helix' DNA-binding domain"/>
    <property type="match status" value="1"/>
</dbReference>
<dbReference type="RefSeq" id="WP_146529097.1">
    <property type="nucleotide sequence ID" value="NZ_SJPV01000009.1"/>
</dbReference>
<dbReference type="Pfam" id="PF13730">
    <property type="entry name" value="HTH_36"/>
    <property type="match status" value="1"/>
</dbReference>
<organism evidence="1 2">
    <name type="scientific">Novipirellula artificiosorum</name>
    <dbReference type="NCBI Taxonomy" id="2528016"/>
    <lineage>
        <taxon>Bacteria</taxon>
        <taxon>Pseudomonadati</taxon>
        <taxon>Planctomycetota</taxon>
        <taxon>Planctomycetia</taxon>
        <taxon>Pirellulales</taxon>
        <taxon>Pirellulaceae</taxon>
        <taxon>Novipirellula</taxon>
    </lineage>
</organism>
<sequence length="109" mass="12337">MTRTTTKPKRKTADRFAVLNAFVDFTLRGLTRPDVAVWLVLYRDTRDGIAKTSQADIGKRCGMSDRNVRRIIKRLESLGLLIVVQVGGIQKGPSSYRVLPMSKQQFDKL</sequence>